<dbReference type="PROSITE" id="PS50878">
    <property type="entry name" value="RT_POL"/>
    <property type="match status" value="1"/>
</dbReference>
<dbReference type="Gene3D" id="3.30.70.270">
    <property type="match status" value="1"/>
</dbReference>
<reference evidence="3 4" key="1">
    <citation type="journal article" date="2017" name="PLoS Biol.">
        <title>The sea cucumber genome provides insights into morphological evolution and visceral regeneration.</title>
        <authorList>
            <person name="Zhang X."/>
            <person name="Sun L."/>
            <person name="Yuan J."/>
            <person name="Sun Y."/>
            <person name="Gao Y."/>
            <person name="Zhang L."/>
            <person name="Li S."/>
            <person name="Dai H."/>
            <person name="Hamel J.F."/>
            <person name="Liu C."/>
            <person name="Yu Y."/>
            <person name="Liu S."/>
            <person name="Lin W."/>
            <person name="Guo K."/>
            <person name="Jin S."/>
            <person name="Xu P."/>
            <person name="Storey K.B."/>
            <person name="Huan P."/>
            <person name="Zhang T."/>
            <person name="Zhou Y."/>
            <person name="Zhang J."/>
            <person name="Lin C."/>
            <person name="Li X."/>
            <person name="Xing L."/>
            <person name="Huo D."/>
            <person name="Sun M."/>
            <person name="Wang L."/>
            <person name="Mercier A."/>
            <person name="Li F."/>
            <person name="Yang H."/>
            <person name="Xiang J."/>
        </authorList>
    </citation>
    <scope>NUCLEOTIDE SEQUENCE [LARGE SCALE GENOMIC DNA]</scope>
    <source>
        <strain evidence="3">Shaxun</strain>
        <tissue evidence="3">Muscle</tissue>
    </source>
</reference>
<dbReference type="Gene3D" id="1.10.340.70">
    <property type="match status" value="1"/>
</dbReference>
<dbReference type="CDD" id="cd09274">
    <property type="entry name" value="RNase_HI_RT_Ty3"/>
    <property type="match status" value="1"/>
</dbReference>
<dbReference type="OrthoDB" id="10059114at2759"/>
<dbReference type="InterPro" id="IPR041577">
    <property type="entry name" value="RT_RNaseH_2"/>
</dbReference>
<sequence length="455" mass="51979">MPFGLSNAPGTFQRLMQACLHDQFFTSVLCYLDDILVFSKSFDDHLVNLQRVFDRLRQQGLKIKPSKCTFFQSEVKYLGHRVTRMEFRQDGKATPCTGVHCLHNQRAKKVTPFLWTNEHQIAFQELKDKMCRQVVLAYADYSQPFEVEIDASLQGLGAVLLQRQDGQRKVIAFASRTLRGAERNMQKYSSFKLELLGLKWAVTEKFREYLLGNKFIVYTDNNPLAHLDNAKLDAASQRWVGALASFDFTPKYKPGRLNTGADALSRRPHVPQPDVTSSELGQGVGLTVVPAELIEAISKPNVEVSVNQVNAVKTSPLVFPSYTKDQLRNFQQNDPVIRKFYTFWLTKVKPSVEERVKHSEMSLLVKQWDKIQEYEGLLYRSIEDGKKLQLILPKVLQEEVLFACHDQCGHQGYKRTLSLIQDRCYWPKFSQDVAPIVKGVTSAHGAKGHPRSENH</sequence>
<dbReference type="InterPro" id="IPR043502">
    <property type="entry name" value="DNA/RNA_pol_sf"/>
</dbReference>
<dbReference type="InterPro" id="IPR041588">
    <property type="entry name" value="Integrase_H2C2"/>
</dbReference>
<dbReference type="PANTHER" id="PTHR37984">
    <property type="entry name" value="PROTEIN CBG26694"/>
    <property type="match status" value="1"/>
</dbReference>
<dbReference type="EMBL" id="MRZV01001271">
    <property type="protein sequence ID" value="PIK39153.1"/>
    <property type="molecule type" value="Genomic_DNA"/>
</dbReference>
<evidence type="ECO:0000259" key="2">
    <source>
        <dbReference type="PROSITE" id="PS50878"/>
    </source>
</evidence>
<dbReference type="AlphaFoldDB" id="A0A2G8JTU3"/>
<comment type="caution">
    <text evidence="3">The sequence shown here is derived from an EMBL/GenBank/DDBJ whole genome shotgun (WGS) entry which is preliminary data.</text>
</comment>
<name>A0A2G8JTU3_STIJA</name>
<dbReference type="Pfam" id="PF17919">
    <property type="entry name" value="RT_RNaseH_2"/>
    <property type="match status" value="1"/>
</dbReference>
<dbReference type="PANTHER" id="PTHR37984:SF5">
    <property type="entry name" value="PROTEIN NYNRIN-LIKE"/>
    <property type="match status" value="1"/>
</dbReference>
<dbReference type="GO" id="GO:0003824">
    <property type="term" value="F:catalytic activity"/>
    <property type="evidence" value="ECO:0007669"/>
    <property type="project" value="UniProtKB-KW"/>
</dbReference>
<organism evidence="3 4">
    <name type="scientific">Stichopus japonicus</name>
    <name type="common">Sea cucumber</name>
    <dbReference type="NCBI Taxonomy" id="307972"/>
    <lineage>
        <taxon>Eukaryota</taxon>
        <taxon>Metazoa</taxon>
        <taxon>Echinodermata</taxon>
        <taxon>Eleutherozoa</taxon>
        <taxon>Echinozoa</taxon>
        <taxon>Holothuroidea</taxon>
        <taxon>Aspidochirotacea</taxon>
        <taxon>Aspidochirotida</taxon>
        <taxon>Stichopodidae</taxon>
        <taxon>Apostichopus</taxon>
    </lineage>
</organism>
<protein>
    <recommendedName>
        <fullName evidence="2">Reverse transcriptase domain-containing protein</fullName>
    </recommendedName>
</protein>
<dbReference type="CDD" id="cd01647">
    <property type="entry name" value="RT_LTR"/>
    <property type="match status" value="1"/>
</dbReference>
<feature type="domain" description="Reverse transcriptase" evidence="2">
    <location>
        <begin position="1"/>
        <end position="82"/>
    </location>
</feature>
<gene>
    <name evidence="3" type="ORF">BSL78_24011</name>
</gene>
<dbReference type="Gene3D" id="3.10.20.370">
    <property type="match status" value="1"/>
</dbReference>
<evidence type="ECO:0000256" key="1">
    <source>
        <dbReference type="ARBA" id="ARBA00023268"/>
    </source>
</evidence>
<dbReference type="InterPro" id="IPR050951">
    <property type="entry name" value="Retrovirus_Pol_polyprotein"/>
</dbReference>
<proteinExistence type="predicted"/>
<accession>A0A2G8JTU3</accession>
<dbReference type="Proteomes" id="UP000230750">
    <property type="component" value="Unassembled WGS sequence"/>
</dbReference>
<keyword evidence="1" id="KW-0511">Multifunctional enzyme</keyword>
<dbReference type="SUPFAM" id="SSF56672">
    <property type="entry name" value="DNA/RNA polymerases"/>
    <property type="match status" value="1"/>
</dbReference>
<keyword evidence="4" id="KW-1185">Reference proteome</keyword>
<dbReference type="Pfam" id="PF17921">
    <property type="entry name" value="Integrase_H2C2"/>
    <property type="match status" value="1"/>
</dbReference>
<dbReference type="FunFam" id="3.30.70.270:FF:000003">
    <property type="entry name" value="Transposon Ty3-G Gag-Pol polyprotein"/>
    <property type="match status" value="1"/>
</dbReference>
<dbReference type="InterPro" id="IPR043128">
    <property type="entry name" value="Rev_trsase/Diguanyl_cyclase"/>
</dbReference>
<evidence type="ECO:0000313" key="4">
    <source>
        <dbReference type="Proteomes" id="UP000230750"/>
    </source>
</evidence>
<dbReference type="Pfam" id="PF00078">
    <property type="entry name" value="RVT_1"/>
    <property type="match status" value="1"/>
</dbReference>
<evidence type="ECO:0000313" key="3">
    <source>
        <dbReference type="EMBL" id="PIK39153.1"/>
    </source>
</evidence>
<dbReference type="FunFam" id="1.10.340.70:FF:000001">
    <property type="entry name" value="Retrovirus-related Pol polyprotein from transposon gypsy-like Protein"/>
    <property type="match status" value="1"/>
</dbReference>
<dbReference type="FunFam" id="3.10.20.370:FF:000001">
    <property type="entry name" value="Retrovirus-related Pol polyprotein from transposon 17.6-like protein"/>
    <property type="match status" value="1"/>
</dbReference>
<dbReference type="InterPro" id="IPR000477">
    <property type="entry name" value="RT_dom"/>
</dbReference>